<dbReference type="RefSeq" id="WP_062627553.1">
    <property type="nucleotide sequence ID" value="NZ_AP018738.1"/>
</dbReference>
<reference evidence="1 2" key="1">
    <citation type="submission" date="2018-06" db="EMBL/GenBank/DDBJ databases">
        <title>OYT1 Genome Sequencing.</title>
        <authorList>
            <person name="Kato S."/>
            <person name="Itoh T."/>
            <person name="Ohkuma M."/>
        </authorList>
    </citation>
    <scope>NUCLEOTIDE SEQUENCE [LARGE SCALE GENOMIC DNA]</scope>
    <source>
        <strain evidence="1 2">OYT1</strain>
    </source>
</reference>
<dbReference type="InterPro" id="IPR019289">
    <property type="entry name" value="Phage_tail_E/E"/>
</dbReference>
<dbReference type="Pfam" id="PF10109">
    <property type="entry name" value="Phage_TAC_7"/>
    <property type="match status" value="1"/>
</dbReference>
<dbReference type="Proteomes" id="UP000033070">
    <property type="component" value="Chromosome"/>
</dbReference>
<sequence length="95" mass="10242">MKTIILEQPIARGDTPITTLDLRKPNAGELRGLNLTDLLQMDVAALQRVLPRITSPALTEHDVAQMDPADLMQCGSVVAGFLLPKAVLQTVSQPV</sequence>
<accession>A0A2Z6GCB5</accession>
<gene>
    <name evidence="1" type="ORF">OYT1_ch1601</name>
</gene>
<proteinExistence type="predicted"/>
<name>A0A2Z6GCB5_9PROT</name>
<evidence type="ECO:0000313" key="1">
    <source>
        <dbReference type="EMBL" id="BBE51148.1"/>
    </source>
</evidence>
<protein>
    <submittedName>
        <fullName evidence="1">Tail protein</fullName>
    </submittedName>
</protein>
<keyword evidence="2" id="KW-1185">Reference proteome</keyword>
<dbReference type="OrthoDB" id="7366507at2"/>
<dbReference type="KEGG" id="fam:OYT1_ch1601"/>
<dbReference type="EMBL" id="AP018738">
    <property type="protein sequence ID" value="BBE51148.1"/>
    <property type="molecule type" value="Genomic_DNA"/>
</dbReference>
<dbReference type="STRING" id="1188319.OYT1_02451"/>
<organism evidence="1 2">
    <name type="scientific">Ferriphaselus amnicola</name>
    <dbReference type="NCBI Taxonomy" id="1188319"/>
    <lineage>
        <taxon>Bacteria</taxon>
        <taxon>Pseudomonadati</taxon>
        <taxon>Pseudomonadota</taxon>
        <taxon>Betaproteobacteria</taxon>
        <taxon>Nitrosomonadales</taxon>
        <taxon>Gallionellaceae</taxon>
        <taxon>Ferriphaselus</taxon>
    </lineage>
</organism>
<dbReference type="AlphaFoldDB" id="A0A2Z6GCB5"/>
<evidence type="ECO:0000313" key="2">
    <source>
        <dbReference type="Proteomes" id="UP000033070"/>
    </source>
</evidence>